<keyword evidence="3" id="KW-1185">Reference proteome</keyword>
<organism evidence="2 3">
    <name type="scientific">Spirosoma sordidisoli</name>
    <dbReference type="NCBI Taxonomy" id="2502893"/>
    <lineage>
        <taxon>Bacteria</taxon>
        <taxon>Pseudomonadati</taxon>
        <taxon>Bacteroidota</taxon>
        <taxon>Cytophagia</taxon>
        <taxon>Cytophagales</taxon>
        <taxon>Cytophagaceae</taxon>
        <taxon>Spirosoma</taxon>
    </lineage>
</organism>
<dbReference type="AlphaFoldDB" id="A0A4Q2UQX0"/>
<evidence type="ECO:0000313" key="3">
    <source>
        <dbReference type="Proteomes" id="UP000290407"/>
    </source>
</evidence>
<feature type="transmembrane region" description="Helical" evidence="1">
    <location>
        <begin position="74"/>
        <end position="95"/>
    </location>
</feature>
<evidence type="ECO:0000313" key="2">
    <source>
        <dbReference type="EMBL" id="RYC70050.1"/>
    </source>
</evidence>
<keyword evidence="1" id="KW-1133">Transmembrane helix</keyword>
<sequence length="203" mass="23301">MTPEEKESLLDRYVTGYPMSTDEEMVVQQLLRTDRSFREEYSLRQTLLEAGIQQRRAAWASRQRNRVVTDRQTAFPMSWVAAASVLLLLGIGLIWRPWQPGSGDPTNGDATLYRLGNNQLGLAGNDTLAVGTIHWEIIQAPENSYDFSQLDTLRIFAVDPDQWKKYPLRLTSLSEIRYQLEVGNRTYMLEQGRSIRLPLTPVR</sequence>
<reference evidence="2 3" key="1">
    <citation type="submission" date="2019-01" db="EMBL/GenBank/DDBJ databases">
        <title>Spirosoma flava sp. nov., a propanil-degrading bacterium isolated from herbicide-contaminated soil.</title>
        <authorList>
            <person name="Zhang L."/>
            <person name="Jiang J.-D."/>
        </authorList>
    </citation>
    <scope>NUCLEOTIDE SEQUENCE [LARGE SCALE GENOMIC DNA]</scope>
    <source>
        <strain evidence="2 3">TY50</strain>
    </source>
</reference>
<accession>A0A4Q2UQX0</accession>
<proteinExistence type="predicted"/>
<name>A0A4Q2UQX0_9BACT</name>
<dbReference type="RefSeq" id="WP_129601278.1">
    <property type="nucleotide sequence ID" value="NZ_SBLB01000002.1"/>
</dbReference>
<protein>
    <submittedName>
        <fullName evidence="2">Uncharacterized protein</fullName>
    </submittedName>
</protein>
<dbReference type="Proteomes" id="UP000290407">
    <property type="component" value="Unassembled WGS sequence"/>
</dbReference>
<gene>
    <name evidence="2" type="ORF">EQG79_09270</name>
</gene>
<dbReference type="EMBL" id="SBLB01000002">
    <property type="protein sequence ID" value="RYC70050.1"/>
    <property type="molecule type" value="Genomic_DNA"/>
</dbReference>
<evidence type="ECO:0000256" key="1">
    <source>
        <dbReference type="SAM" id="Phobius"/>
    </source>
</evidence>
<keyword evidence="1" id="KW-0812">Transmembrane</keyword>
<comment type="caution">
    <text evidence="2">The sequence shown here is derived from an EMBL/GenBank/DDBJ whole genome shotgun (WGS) entry which is preliminary data.</text>
</comment>
<keyword evidence="1" id="KW-0472">Membrane</keyword>